<dbReference type="Gene3D" id="3.30.160.390">
    <property type="entry name" value="Integrase, DNA-binding domain"/>
    <property type="match status" value="1"/>
</dbReference>
<protein>
    <submittedName>
        <fullName evidence="8">Tyrosine-type recombinase/integrase</fullName>
    </submittedName>
</protein>
<sequence>MSTVLHRLLKIAEEQRLTSDDFARTLSFVKVRALKAAGQHADGGGLVLHVSASGSKSWRHRFRLDGRPQTLTIGSFPAVGLEEARNAHRAARWLVARGLHPLKHVEGEIEREQAEKQARTENTFGAIAENWMTATASNLSPRTVKHREAMLAKHVFPILGERPIKEIVRKDLHTLLTKLDQVSPVTAKHCRGYIGQIFEYAEDAELVEANPTPRAGVLVKAMGRSVKPRKALPLNRLGEFLRTLEDAPETDPLTKTALKLLVLTWSRTSEVTGARWEEFDLDAGTWVIPADRMKGKEPHTVRLSQQAVRLLRELRERSKGEVLFPNRRKPGETMSRTTLYQWRTRWGFADIMDVHGLRAVASTWANEAGKYRPDVIEVALAHKEGDRVRAAYNRAQFVDEVRRLWQDWADVCDEKLKIARAQNVVELPKAAA</sequence>
<name>A0ABX1N1P4_9RHOO</name>
<dbReference type="InterPro" id="IPR044068">
    <property type="entry name" value="CB"/>
</dbReference>
<keyword evidence="9" id="KW-1185">Reference proteome</keyword>
<dbReference type="SUPFAM" id="SSF56349">
    <property type="entry name" value="DNA breaking-rejoining enzymes"/>
    <property type="match status" value="1"/>
</dbReference>
<dbReference type="CDD" id="cd00801">
    <property type="entry name" value="INT_P4_C"/>
    <property type="match status" value="1"/>
</dbReference>
<evidence type="ECO:0000313" key="9">
    <source>
        <dbReference type="Proteomes" id="UP000601990"/>
    </source>
</evidence>
<evidence type="ECO:0000259" key="6">
    <source>
        <dbReference type="PROSITE" id="PS51898"/>
    </source>
</evidence>
<proteinExistence type="inferred from homology"/>
<keyword evidence="4" id="KW-0233">DNA recombination</keyword>
<comment type="caution">
    <text evidence="8">The sequence shown here is derived from an EMBL/GenBank/DDBJ whole genome shotgun (WGS) entry which is preliminary data.</text>
</comment>
<feature type="domain" description="Tyr recombinase" evidence="6">
    <location>
        <begin position="227"/>
        <end position="406"/>
    </location>
</feature>
<dbReference type="PROSITE" id="PS51900">
    <property type="entry name" value="CB"/>
    <property type="match status" value="1"/>
</dbReference>
<dbReference type="PROSITE" id="PS51898">
    <property type="entry name" value="TYR_RECOMBINASE"/>
    <property type="match status" value="1"/>
</dbReference>
<evidence type="ECO:0000313" key="8">
    <source>
        <dbReference type="EMBL" id="NMF93421.1"/>
    </source>
</evidence>
<dbReference type="Gene3D" id="1.10.443.10">
    <property type="entry name" value="Intergrase catalytic core"/>
    <property type="match status" value="1"/>
</dbReference>
<dbReference type="InterPro" id="IPR050808">
    <property type="entry name" value="Phage_Integrase"/>
</dbReference>
<reference evidence="8" key="1">
    <citation type="submission" date="2019-12" db="EMBL/GenBank/DDBJ databases">
        <title>Comparative genomics gives insights into the taxonomy of the Azoarcus-Aromatoleum group and reveals separate origins of nif in the plant-associated Azoarcus and non-plant-associated Aromatoleum sub-groups.</title>
        <authorList>
            <person name="Lafos M."/>
            <person name="Maluk M."/>
            <person name="Batista M."/>
            <person name="Junghare M."/>
            <person name="Carmona M."/>
            <person name="Faoro H."/>
            <person name="Cruz L.M."/>
            <person name="Battistoni F."/>
            <person name="De Souza E."/>
            <person name="Pedrosa F."/>
            <person name="Chen W.-M."/>
            <person name="Poole P.S."/>
            <person name="Dixon R.A."/>
            <person name="James E.K."/>
        </authorList>
    </citation>
    <scope>NUCLEOTIDE SEQUENCE</scope>
    <source>
        <strain evidence="8">U120</strain>
    </source>
</reference>
<dbReference type="InterPro" id="IPR002104">
    <property type="entry name" value="Integrase_catalytic"/>
</dbReference>
<dbReference type="Gene3D" id="1.10.150.130">
    <property type="match status" value="1"/>
</dbReference>
<organism evidence="8 9">
    <name type="scientific">Aromatoleum buckelii</name>
    <dbReference type="NCBI Taxonomy" id="200254"/>
    <lineage>
        <taxon>Bacteria</taxon>
        <taxon>Pseudomonadati</taxon>
        <taxon>Pseudomonadota</taxon>
        <taxon>Betaproteobacteria</taxon>
        <taxon>Rhodocyclales</taxon>
        <taxon>Rhodocyclaceae</taxon>
        <taxon>Aromatoleum</taxon>
    </lineage>
</organism>
<comment type="similarity">
    <text evidence="1">Belongs to the 'phage' integrase family.</text>
</comment>
<evidence type="ECO:0000256" key="4">
    <source>
        <dbReference type="ARBA" id="ARBA00023172"/>
    </source>
</evidence>
<evidence type="ECO:0000256" key="2">
    <source>
        <dbReference type="ARBA" id="ARBA00022908"/>
    </source>
</evidence>
<keyword evidence="3 5" id="KW-0238">DNA-binding</keyword>
<evidence type="ECO:0000256" key="1">
    <source>
        <dbReference type="ARBA" id="ARBA00008857"/>
    </source>
</evidence>
<dbReference type="PANTHER" id="PTHR30629">
    <property type="entry name" value="PROPHAGE INTEGRASE"/>
    <property type="match status" value="1"/>
</dbReference>
<dbReference type="InterPro" id="IPR010998">
    <property type="entry name" value="Integrase_recombinase_N"/>
</dbReference>
<dbReference type="InterPro" id="IPR011010">
    <property type="entry name" value="DNA_brk_join_enz"/>
</dbReference>
<evidence type="ECO:0000259" key="7">
    <source>
        <dbReference type="PROSITE" id="PS51900"/>
    </source>
</evidence>
<dbReference type="Pfam" id="PF13356">
    <property type="entry name" value="Arm-DNA-bind_3"/>
    <property type="match status" value="1"/>
</dbReference>
<evidence type="ECO:0000256" key="5">
    <source>
        <dbReference type="PROSITE-ProRule" id="PRU01248"/>
    </source>
</evidence>
<dbReference type="EMBL" id="WTVH01000014">
    <property type="protein sequence ID" value="NMF93421.1"/>
    <property type="molecule type" value="Genomic_DNA"/>
</dbReference>
<accession>A0ABX1N1P4</accession>
<dbReference type="Pfam" id="PF22022">
    <property type="entry name" value="Phage_int_M"/>
    <property type="match status" value="1"/>
</dbReference>
<dbReference type="InterPro" id="IPR053876">
    <property type="entry name" value="Phage_int_M"/>
</dbReference>
<dbReference type="PANTHER" id="PTHR30629:SF2">
    <property type="entry name" value="PROPHAGE INTEGRASE INTS-RELATED"/>
    <property type="match status" value="1"/>
</dbReference>
<keyword evidence="2" id="KW-0229">DNA integration</keyword>
<evidence type="ECO:0000256" key="3">
    <source>
        <dbReference type="ARBA" id="ARBA00023125"/>
    </source>
</evidence>
<gene>
    <name evidence="8" type="ORF">GO608_08795</name>
</gene>
<dbReference type="Pfam" id="PF00589">
    <property type="entry name" value="Phage_integrase"/>
    <property type="match status" value="1"/>
</dbReference>
<dbReference type="InterPro" id="IPR038488">
    <property type="entry name" value="Integrase_DNA-bd_sf"/>
</dbReference>
<dbReference type="InterPro" id="IPR025166">
    <property type="entry name" value="Integrase_DNA_bind_dom"/>
</dbReference>
<dbReference type="Proteomes" id="UP000601990">
    <property type="component" value="Unassembled WGS sequence"/>
</dbReference>
<dbReference type="InterPro" id="IPR013762">
    <property type="entry name" value="Integrase-like_cat_sf"/>
</dbReference>
<dbReference type="RefSeq" id="WP_169198702.1">
    <property type="nucleotide sequence ID" value="NZ_WTVH02000009.1"/>
</dbReference>
<feature type="domain" description="Core-binding (CB)" evidence="7">
    <location>
        <begin position="122"/>
        <end position="202"/>
    </location>
</feature>